<dbReference type="Proteomes" id="UP000516260">
    <property type="component" value="Chromosome 6"/>
</dbReference>
<organism evidence="2 3">
    <name type="scientific">Takifugu bimaculatus</name>
    <dbReference type="NCBI Taxonomy" id="433685"/>
    <lineage>
        <taxon>Eukaryota</taxon>
        <taxon>Metazoa</taxon>
        <taxon>Chordata</taxon>
        <taxon>Craniata</taxon>
        <taxon>Vertebrata</taxon>
        <taxon>Euteleostomi</taxon>
        <taxon>Actinopterygii</taxon>
        <taxon>Neopterygii</taxon>
        <taxon>Teleostei</taxon>
        <taxon>Neoteleostei</taxon>
        <taxon>Acanthomorphata</taxon>
        <taxon>Eupercaria</taxon>
        <taxon>Tetraodontiformes</taxon>
        <taxon>Tetradontoidea</taxon>
        <taxon>Tetraodontidae</taxon>
        <taxon>Takifugu</taxon>
    </lineage>
</organism>
<gene>
    <name evidence="2" type="ORF">fugu_006441</name>
</gene>
<dbReference type="AlphaFoldDB" id="A0A4Z2BAZ2"/>
<feature type="region of interest" description="Disordered" evidence="1">
    <location>
        <begin position="145"/>
        <end position="166"/>
    </location>
</feature>
<evidence type="ECO:0000313" key="2">
    <source>
        <dbReference type="EMBL" id="TNM88220.1"/>
    </source>
</evidence>
<sequence length="166" mass="17655">MSGFKGKSEASLPGCWIVEPVPRGPEATAAITCSNNLSIDGRGSAESLGVLNLSPSGDNIGPNNPPRRHVRPAFKPVLASVVRAIVEDRRNDELTDRRSSSTVSVGAARVFVYVVPVSRKGIRDVVPEHTSQSLLRVQPIAENTGNTYLSHSSTRGSTPANTADRL</sequence>
<accession>A0A4Z2BAZ2</accession>
<protein>
    <submittedName>
        <fullName evidence="2">Uncharacterized protein</fullName>
    </submittedName>
</protein>
<proteinExistence type="predicted"/>
<keyword evidence="3" id="KW-1185">Reference proteome</keyword>
<evidence type="ECO:0000313" key="3">
    <source>
        <dbReference type="Proteomes" id="UP000516260"/>
    </source>
</evidence>
<reference evidence="2 3" key="1">
    <citation type="submission" date="2019-04" db="EMBL/GenBank/DDBJ databases">
        <title>The sequence and de novo assembly of Takifugu bimaculatus genome using PacBio and Hi-C technologies.</title>
        <authorList>
            <person name="Xu P."/>
            <person name="Liu B."/>
            <person name="Zhou Z."/>
        </authorList>
    </citation>
    <scope>NUCLEOTIDE SEQUENCE [LARGE SCALE GENOMIC DNA]</scope>
    <source>
        <strain evidence="2">TB-2018</strain>
        <tissue evidence="2">Muscle</tissue>
    </source>
</reference>
<name>A0A4Z2BAZ2_9TELE</name>
<dbReference type="EMBL" id="SWLE01000019">
    <property type="protein sequence ID" value="TNM88220.1"/>
    <property type="molecule type" value="Genomic_DNA"/>
</dbReference>
<comment type="caution">
    <text evidence="2">The sequence shown here is derived from an EMBL/GenBank/DDBJ whole genome shotgun (WGS) entry which is preliminary data.</text>
</comment>
<evidence type="ECO:0000256" key="1">
    <source>
        <dbReference type="SAM" id="MobiDB-lite"/>
    </source>
</evidence>